<dbReference type="PATRIC" id="fig|656366.3.peg.3815"/>
<proteinExistence type="predicted"/>
<dbReference type="EMBL" id="CP012677">
    <property type="protein sequence ID" value="ALE93745.1"/>
    <property type="molecule type" value="Genomic_DNA"/>
</dbReference>
<dbReference type="KEGG" id="aaq:AOC05_17745"/>
<dbReference type="AlphaFoldDB" id="A0A0M3UGU9"/>
<accession>A0A0M3UGU9</accession>
<dbReference type="Proteomes" id="UP000062833">
    <property type="component" value="Chromosome"/>
</dbReference>
<evidence type="ECO:0008006" key="3">
    <source>
        <dbReference type="Google" id="ProtNLM"/>
    </source>
</evidence>
<evidence type="ECO:0000313" key="2">
    <source>
        <dbReference type="Proteomes" id="UP000062833"/>
    </source>
</evidence>
<dbReference type="RefSeq" id="WP_062008898.1">
    <property type="nucleotide sequence ID" value="NZ_CP012677.1"/>
</dbReference>
<reference evidence="2" key="1">
    <citation type="submission" date="2015-09" db="EMBL/GenBank/DDBJ databases">
        <title>Complete genome of Arthrobacter alpinus strain R3.8.</title>
        <authorList>
            <person name="See-Too W.S."/>
            <person name="Chan K.G."/>
        </authorList>
    </citation>
    <scope>NUCLEOTIDE SEQUENCE [LARGE SCALE GENOMIC DNA]</scope>
    <source>
        <strain evidence="2">R3.8</strain>
    </source>
</reference>
<evidence type="ECO:0000313" key="1">
    <source>
        <dbReference type="EMBL" id="ALE93745.1"/>
    </source>
</evidence>
<dbReference type="OrthoDB" id="4953969at2"/>
<sequence>MNPTRDCGRRIEDLSDYLDTGRSADAEHIEHCPQCQARLAGLRSLQAAARDLLDDDVASAAAEPSGWLEGMLANLRLETRAGRSIPLAGAPSEQLSESEGAVIALVRTVGDSLGGVLIGRCRMDGDVTVSGAPVEVNVNVSARYGFPLPSLAAELRAAVMAELLVQTELNVAAINVAFTDMRAPIAEPGHGDGGEL</sequence>
<name>A0A0M3UGU9_9MICC</name>
<organism evidence="1 2">
    <name type="scientific">Arthrobacter alpinus</name>
    <dbReference type="NCBI Taxonomy" id="656366"/>
    <lineage>
        <taxon>Bacteria</taxon>
        <taxon>Bacillati</taxon>
        <taxon>Actinomycetota</taxon>
        <taxon>Actinomycetes</taxon>
        <taxon>Micrococcales</taxon>
        <taxon>Micrococcaceae</taxon>
        <taxon>Arthrobacter</taxon>
    </lineage>
</organism>
<keyword evidence="2" id="KW-1185">Reference proteome</keyword>
<protein>
    <recommendedName>
        <fullName evidence="3">Asp23/Gls24 family envelope stress response protein</fullName>
    </recommendedName>
</protein>
<gene>
    <name evidence="1" type="ORF">AOC05_17745</name>
</gene>